<keyword evidence="3" id="KW-1185">Reference proteome</keyword>
<comment type="caution">
    <text evidence="2">The sequence shown here is derived from an EMBL/GenBank/DDBJ whole genome shotgun (WGS) entry which is preliminary data.</text>
</comment>
<sequence>MKNKNILKGIALVICTIALSSCLKNKNEQPDFSSTTPVVEIPVGSPMGDGSVNSLSTSLIQKDEPSDYFFYINYTASNTKSTPINVTLSINPAMIDNYNTAHPNDPPLTILPVNAFSMPTSITIPAGQRRVQVPVKFVSTLLNPDLAYGLPVTITDASGEVISKNFASVVVNVGVRNRYDGVYNFKGYVFREGDPVLSGNFSGLSKELVTHGANAVDFSQVWSNGGAVGGIDGLTINVDPATNKVTMKSTANSSLQNTPGYDNRYDPNTKTFYLSFQWGTSPSSRSATDTLVYKGLR</sequence>
<dbReference type="Gene3D" id="2.60.40.1740">
    <property type="entry name" value="hypothetical protein (bacova_03559)"/>
    <property type="match status" value="1"/>
</dbReference>
<proteinExistence type="predicted"/>
<evidence type="ECO:0000313" key="3">
    <source>
        <dbReference type="Proteomes" id="UP001144347"/>
    </source>
</evidence>
<dbReference type="PROSITE" id="PS51257">
    <property type="entry name" value="PROKAR_LIPOPROTEIN"/>
    <property type="match status" value="1"/>
</dbReference>
<dbReference type="InterPro" id="IPR013728">
    <property type="entry name" value="BT_3987-like_N"/>
</dbReference>
<accession>A0ABT4L670</accession>
<dbReference type="Pfam" id="PF08522">
    <property type="entry name" value="BT_3987-like_N"/>
    <property type="match status" value="1"/>
</dbReference>
<dbReference type="EMBL" id="JAPWGM010000001">
    <property type="protein sequence ID" value="MCZ4243403.1"/>
    <property type="molecule type" value="Genomic_DNA"/>
</dbReference>
<gene>
    <name evidence="2" type="ORF">O0955_05240</name>
</gene>
<reference evidence="2" key="1">
    <citation type="submission" date="2022-12" db="EMBL/GenBank/DDBJ databases">
        <title>Genome sequence of HCMS5-2.</title>
        <authorList>
            <person name="Woo H."/>
        </authorList>
    </citation>
    <scope>NUCLEOTIDE SEQUENCE</scope>
    <source>
        <strain evidence="2">HCMS5-2</strain>
    </source>
</reference>
<feature type="domain" description="BT-3987-like N-terminal" evidence="1">
    <location>
        <begin position="53"/>
        <end position="160"/>
    </location>
</feature>
<protein>
    <submittedName>
        <fullName evidence="2">DUF1735 domain-containing protein</fullName>
    </submittedName>
</protein>
<name>A0ABT4L670_9SPHI</name>
<dbReference type="RefSeq" id="WP_269426467.1">
    <property type="nucleotide sequence ID" value="NZ_JAPWGM010000001.1"/>
</dbReference>
<evidence type="ECO:0000259" key="1">
    <source>
        <dbReference type="Pfam" id="PF08522"/>
    </source>
</evidence>
<dbReference type="Proteomes" id="UP001144347">
    <property type="component" value="Unassembled WGS sequence"/>
</dbReference>
<evidence type="ECO:0000313" key="2">
    <source>
        <dbReference type="EMBL" id="MCZ4243403.1"/>
    </source>
</evidence>
<organism evidence="2 3">
    <name type="scientific">Pedobacter punctiformis</name>
    <dbReference type="NCBI Taxonomy" id="3004097"/>
    <lineage>
        <taxon>Bacteria</taxon>
        <taxon>Pseudomonadati</taxon>
        <taxon>Bacteroidota</taxon>
        <taxon>Sphingobacteriia</taxon>
        <taxon>Sphingobacteriales</taxon>
        <taxon>Sphingobacteriaceae</taxon>
        <taxon>Pedobacter</taxon>
    </lineage>
</organism>